<dbReference type="Gene3D" id="3.40.50.1010">
    <property type="entry name" value="5'-nuclease"/>
    <property type="match status" value="1"/>
</dbReference>
<dbReference type="InterPro" id="IPR029060">
    <property type="entry name" value="PIN-like_dom_sf"/>
</dbReference>
<feature type="region of interest" description="Disordered" evidence="3">
    <location>
        <begin position="563"/>
        <end position="596"/>
    </location>
</feature>
<feature type="region of interest" description="Disordered" evidence="3">
    <location>
        <begin position="1"/>
        <end position="25"/>
    </location>
</feature>
<dbReference type="Pfam" id="PF12246">
    <property type="entry name" value="MKT1_C"/>
    <property type="match status" value="1"/>
</dbReference>
<dbReference type="InterPro" id="IPR022039">
    <property type="entry name" value="MKT1_C"/>
</dbReference>
<comment type="caution">
    <text evidence="6">The sequence shown here is derived from an EMBL/GenBank/DDBJ whole genome shotgun (WGS) entry which is preliminary data.</text>
</comment>
<dbReference type="EMBL" id="ATMH01006660">
    <property type="protein sequence ID" value="EPY25583.1"/>
    <property type="molecule type" value="Genomic_DNA"/>
</dbReference>
<dbReference type="InterPro" id="IPR006084">
    <property type="entry name" value="XPG/Rad2"/>
</dbReference>
<reference evidence="6 7" key="1">
    <citation type="journal article" date="2013" name="PLoS ONE">
        <title>Predicting the Proteins of Angomonas deanei, Strigomonas culicis and Their Respective Endosymbionts Reveals New Aspects of the Trypanosomatidae Family.</title>
        <authorList>
            <person name="Motta M.C."/>
            <person name="Martins A.C."/>
            <person name="de Souza S.S."/>
            <person name="Catta-Preta C.M."/>
            <person name="Silva R."/>
            <person name="Klein C.C."/>
            <person name="de Almeida L.G."/>
            <person name="de Lima Cunha O."/>
            <person name="Ciapina L.P."/>
            <person name="Brocchi M."/>
            <person name="Colabardini A.C."/>
            <person name="de Araujo Lima B."/>
            <person name="Machado C.R."/>
            <person name="de Almeida Soares C.M."/>
            <person name="Probst C.M."/>
            <person name="de Menezes C.B."/>
            <person name="Thompson C.E."/>
            <person name="Bartholomeu D.C."/>
            <person name="Gradia D.F."/>
            <person name="Pavoni D.P."/>
            <person name="Grisard E.C."/>
            <person name="Fantinatti-Garboggini F."/>
            <person name="Marchini F.K."/>
            <person name="Rodrigues-Luiz G.F."/>
            <person name="Wagner G."/>
            <person name="Goldman G.H."/>
            <person name="Fietto J.L."/>
            <person name="Elias M.C."/>
            <person name="Goldman M.H."/>
            <person name="Sagot M.F."/>
            <person name="Pereira M."/>
            <person name="Stoco P.H."/>
            <person name="de Mendonca-Neto R.P."/>
            <person name="Teixeira S.M."/>
            <person name="Maciel T.E."/>
            <person name="de Oliveira Mendes T.A."/>
            <person name="Urmenyi T.P."/>
            <person name="de Souza W."/>
            <person name="Schenkman S."/>
            <person name="de Vasconcelos A.T."/>
        </authorList>
    </citation>
    <scope>NUCLEOTIDE SEQUENCE [LARGE SCALE GENOMIC DNA]</scope>
</reference>
<dbReference type="Pfam" id="PF12247">
    <property type="entry name" value="MKT1_N"/>
    <property type="match status" value="1"/>
</dbReference>
<name>S9U9J0_9TRYP</name>
<feature type="compositionally biased region" description="Basic and acidic residues" evidence="3">
    <location>
        <begin position="573"/>
        <end position="582"/>
    </location>
</feature>
<comment type="similarity">
    <text evidence="2">Belongs to the XPG/RAD2 endonuclease family.</text>
</comment>
<sequence>MGGPPANMPPPMPLQQPNYYPPQEPMPMIPPEEAMAMDSDQGEGIRTFLEEFKLIETCPLQDLFPEPYGPPREGRCVMAIDGDHMLNKLKDELQRIEPLSLLHSALPDHLLELVSQHVDALRRRHVEPAWVFNGVGIVGDVEAFLPSEEELFARDTVWEQLNEGQLPSPDIITEAFQTCSSIGPDVAMAVQRFLRSELGVLCVTAPALSWCQMAAFHKEGVAQLLMGHPEMLIVPYDNMKLILDIDLTTGMASYANRDRVLRTMFPHYCSAMSTAAASERLLDLGLLTSSYTAIHTARAGQCVSSQAIYQELSSPTPSFNRVIDFIACNIMTDNSEEAEVLKHPKGRSYIRYSPVFTSNPIFESPMVYFQRVMNPRLTNANMPNNLSKIFGHLVPLSFFYFQFVGLLSVSFMTVVTQAYFYDGCPVSDTQDYHSYMPTLVALRSQIAYQLFAKMSDEVNRLLARLSWVRWYREILMPLQRQTDVITLDEWQLQDVPEIERVDESNLEDVTIATVLSINSTSNCFTPEPTAPGTTMTIYRGRKQTFFAVLLKFFDFLGYFSHNPPPGSGGSEDGQERAADEPPRAGSPQPHQQRTGAAAAVPLDMTLSTEGTAAYESETYNFTSCLSTALESCPHDFQDALIRLMELSRIGIMNCEPWDCITSSQSQKPICSDAPPLLLASRIACLISIPYSLPEAERGEVAWAPVYSRHLCAFSVAVRAMNSALRGLAEVLTTTMYLSKYSDCNISEFAGLTPLLPFGDIPSTIGGLLLHYVLVFPRDYESNCQTRQQRCDYLQAKFRAIPDLPQQLQRVMEFTFHALFLLNALRVLNARLEEAETEEPNGAIKSMGITEDVVHATLCMMCEKWHDHLDAPLPLDEHKQWVLPPNLQLAQKR</sequence>
<evidence type="ECO:0000256" key="2">
    <source>
        <dbReference type="ARBA" id="ARBA00024023"/>
    </source>
</evidence>
<organism evidence="6 7">
    <name type="scientific">Strigomonas culicis</name>
    <dbReference type="NCBI Taxonomy" id="28005"/>
    <lineage>
        <taxon>Eukaryota</taxon>
        <taxon>Discoba</taxon>
        <taxon>Euglenozoa</taxon>
        <taxon>Kinetoplastea</taxon>
        <taxon>Metakinetoplastina</taxon>
        <taxon>Trypanosomatida</taxon>
        <taxon>Trypanosomatidae</taxon>
        <taxon>Strigomonadinae</taxon>
        <taxon>Strigomonas</taxon>
    </lineage>
</organism>
<evidence type="ECO:0000256" key="1">
    <source>
        <dbReference type="ARBA" id="ARBA00022845"/>
    </source>
</evidence>
<accession>S9U9J0</accession>
<proteinExistence type="inferred from homology"/>
<evidence type="ECO:0000313" key="6">
    <source>
        <dbReference type="EMBL" id="EPY25583.1"/>
    </source>
</evidence>
<dbReference type="OrthoDB" id="17262at2759"/>
<feature type="domain" description="Post-transcriptional regulator MKT1 N-terminal" evidence="5">
    <location>
        <begin position="383"/>
        <end position="457"/>
    </location>
</feature>
<protein>
    <submittedName>
        <fullName evidence="6">Uncharacterized protein</fullName>
    </submittedName>
</protein>
<dbReference type="SUPFAM" id="SSF88723">
    <property type="entry name" value="PIN domain-like"/>
    <property type="match status" value="1"/>
</dbReference>
<dbReference type="PANTHER" id="PTHR11081">
    <property type="entry name" value="FLAP ENDONUCLEASE FAMILY MEMBER"/>
    <property type="match status" value="1"/>
</dbReference>
<dbReference type="GO" id="GO:0008409">
    <property type="term" value="F:5'-3' exonuclease activity"/>
    <property type="evidence" value="ECO:0007669"/>
    <property type="project" value="TreeGrafter"/>
</dbReference>
<evidence type="ECO:0000259" key="4">
    <source>
        <dbReference type="Pfam" id="PF12246"/>
    </source>
</evidence>
<evidence type="ECO:0000256" key="3">
    <source>
        <dbReference type="SAM" id="MobiDB-lite"/>
    </source>
</evidence>
<dbReference type="PANTHER" id="PTHR11081:SF28">
    <property type="entry name" value="POST-TRANSCRIPTIONAL REGULATOR MKT1L"/>
    <property type="match status" value="1"/>
</dbReference>
<dbReference type="GO" id="GO:0017108">
    <property type="term" value="F:5'-flap endonuclease activity"/>
    <property type="evidence" value="ECO:0007669"/>
    <property type="project" value="TreeGrafter"/>
</dbReference>
<evidence type="ECO:0000313" key="7">
    <source>
        <dbReference type="Proteomes" id="UP000015354"/>
    </source>
</evidence>
<gene>
    <name evidence="6" type="ORF">STCU_06660</name>
</gene>
<feature type="domain" description="Post-transcriptional regulator MKT1 C-terminal" evidence="4">
    <location>
        <begin position="610"/>
        <end position="823"/>
    </location>
</feature>
<dbReference type="AlphaFoldDB" id="S9U9J0"/>
<dbReference type="GO" id="GO:0006417">
    <property type="term" value="P:regulation of translation"/>
    <property type="evidence" value="ECO:0007669"/>
    <property type="project" value="UniProtKB-KW"/>
</dbReference>
<keyword evidence="1" id="KW-0810">Translation regulation</keyword>
<evidence type="ECO:0000259" key="5">
    <source>
        <dbReference type="Pfam" id="PF12247"/>
    </source>
</evidence>
<dbReference type="Proteomes" id="UP000015354">
    <property type="component" value="Unassembled WGS sequence"/>
</dbReference>
<keyword evidence="7" id="KW-1185">Reference proteome</keyword>
<dbReference type="InterPro" id="IPR022040">
    <property type="entry name" value="MKT1_N"/>
</dbReference>